<dbReference type="EMBL" id="BPLR01005522">
    <property type="protein sequence ID" value="GIY02929.1"/>
    <property type="molecule type" value="Genomic_DNA"/>
</dbReference>
<gene>
    <name evidence="1" type="ORF">CEXT_346261</name>
</gene>
<organism evidence="1 2">
    <name type="scientific">Caerostris extrusa</name>
    <name type="common">Bark spider</name>
    <name type="synonym">Caerostris bankana</name>
    <dbReference type="NCBI Taxonomy" id="172846"/>
    <lineage>
        <taxon>Eukaryota</taxon>
        <taxon>Metazoa</taxon>
        <taxon>Ecdysozoa</taxon>
        <taxon>Arthropoda</taxon>
        <taxon>Chelicerata</taxon>
        <taxon>Arachnida</taxon>
        <taxon>Araneae</taxon>
        <taxon>Araneomorphae</taxon>
        <taxon>Entelegynae</taxon>
        <taxon>Araneoidea</taxon>
        <taxon>Araneidae</taxon>
        <taxon>Caerostris</taxon>
    </lineage>
</organism>
<evidence type="ECO:0000313" key="1">
    <source>
        <dbReference type="EMBL" id="GIY02929.1"/>
    </source>
</evidence>
<keyword evidence="2" id="KW-1185">Reference proteome</keyword>
<proteinExistence type="predicted"/>
<accession>A0AAV4Q0T4</accession>
<name>A0AAV4Q0T4_CAEEX</name>
<dbReference type="AlphaFoldDB" id="A0AAV4Q0T4"/>
<evidence type="ECO:0008006" key="3">
    <source>
        <dbReference type="Google" id="ProtNLM"/>
    </source>
</evidence>
<sequence length="121" mass="13914">MFYLHAIIYSLSFYFFSYRENEIKKRRVFRQYLGFLNYVDFLQSNDQQMQCHYSHPRASVSGHPSIQCGHCCRPDPRCITSQAFTTPPRAVLSTTLLNGIRPTHCGAARNGKGPAADQHRD</sequence>
<evidence type="ECO:0000313" key="2">
    <source>
        <dbReference type="Proteomes" id="UP001054945"/>
    </source>
</evidence>
<reference evidence="1 2" key="1">
    <citation type="submission" date="2021-06" db="EMBL/GenBank/DDBJ databases">
        <title>Caerostris extrusa draft genome.</title>
        <authorList>
            <person name="Kono N."/>
            <person name="Arakawa K."/>
        </authorList>
    </citation>
    <scope>NUCLEOTIDE SEQUENCE [LARGE SCALE GENOMIC DNA]</scope>
</reference>
<dbReference type="Proteomes" id="UP001054945">
    <property type="component" value="Unassembled WGS sequence"/>
</dbReference>
<comment type="caution">
    <text evidence="1">The sequence shown here is derived from an EMBL/GenBank/DDBJ whole genome shotgun (WGS) entry which is preliminary data.</text>
</comment>
<protein>
    <recommendedName>
        <fullName evidence="3">Secreted protein</fullName>
    </recommendedName>
</protein>